<dbReference type="InterPro" id="IPR015797">
    <property type="entry name" value="NUDIX_hydrolase-like_dom_sf"/>
</dbReference>
<dbReference type="AlphaFoldDB" id="A0A2H0BE98"/>
<protein>
    <recommendedName>
        <fullName evidence="3">Nudix hydrolase domain-containing protein</fullName>
    </recommendedName>
</protein>
<evidence type="ECO:0008006" key="3">
    <source>
        <dbReference type="Google" id="ProtNLM"/>
    </source>
</evidence>
<gene>
    <name evidence="1" type="ORF">COX06_00610</name>
</gene>
<comment type="caution">
    <text evidence="1">The sequence shown here is derived from an EMBL/GenBank/DDBJ whole genome shotgun (WGS) entry which is preliminary data.</text>
</comment>
<dbReference type="Gene3D" id="3.90.79.10">
    <property type="entry name" value="Nucleoside Triphosphate Pyrophosphohydrolase"/>
    <property type="match status" value="1"/>
</dbReference>
<reference evidence="1 2" key="1">
    <citation type="submission" date="2017-09" db="EMBL/GenBank/DDBJ databases">
        <title>Depth-based differentiation of microbial function through sediment-hosted aquifers and enrichment of novel symbionts in the deep terrestrial subsurface.</title>
        <authorList>
            <person name="Probst A.J."/>
            <person name="Ladd B."/>
            <person name="Jarett J.K."/>
            <person name="Geller-Mcgrath D.E."/>
            <person name="Sieber C.M."/>
            <person name="Emerson J.B."/>
            <person name="Anantharaman K."/>
            <person name="Thomas B.C."/>
            <person name="Malmstrom R."/>
            <person name="Stieglmeier M."/>
            <person name="Klingl A."/>
            <person name="Woyke T."/>
            <person name="Ryan C.M."/>
            <person name="Banfield J.F."/>
        </authorList>
    </citation>
    <scope>NUCLEOTIDE SEQUENCE [LARGE SCALE GENOMIC DNA]</scope>
    <source>
        <strain evidence="1">CG22_combo_CG10-13_8_21_14_all_42_17</strain>
    </source>
</reference>
<dbReference type="Proteomes" id="UP000229794">
    <property type="component" value="Unassembled WGS sequence"/>
</dbReference>
<dbReference type="SUPFAM" id="SSF55811">
    <property type="entry name" value="Nudix"/>
    <property type="match status" value="1"/>
</dbReference>
<dbReference type="EMBL" id="PCST01000007">
    <property type="protein sequence ID" value="PIP55954.1"/>
    <property type="molecule type" value="Genomic_DNA"/>
</dbReference>
<sequence length="149" mass="17271">MKTHYVCVVIHRCNPETRELEFIVIDNRLVGRETGRPSRLYTKFPGGTNRDYPGESVPLTRDREALEETHLVFSQSKQIWKAAGRAHIKYGFLVDWTGCWGTLRQKPIVDGGDELSPPRWVNARTLGRELSYTHQDVYLVACRRYFGIF</sequence>
<evidence type="ECO:0000313" key="1">
    <source>
        <dbReference type="EMBL" id="PIP55954.1"/>
    </source>
</evidence>
<evidence type="ECO:0000313" key="2">
    <source>
        <dbReference type="Proteomes" id="UP000229794"/>
    </source>
</evidence>
<organism evidence="1 2">
    <name type="scientific">Candidatus Zambryskibacteria bacterium CG22_combo_CG10-13_8_21_14_all_42_17</name>
    <dbReference type="NCBI Taxonomy" id="1975118"/>
    <lineage>
        <taxon>Bacteria</taxon>
        <taxon>Candidatus Zambryskiibacteriota</taxon>
    </lineage>
</organism>
<proteinExistence type="predicted"/>
<accession>A0A2H0BE98</accession>
<name>A0A2H0BE98_9BACT</name>